<dbReference type="GO" id="GO:0005525">
    <property type="term" value="F:GTP binding"/>
    <property type="evidence" value="ECO:0007669"/>
    <property type="project" value="UniProtKB-UniRule"/>
</dbReference>
<evidence type="ECO:0000259" key="9">
    <source>
        <dbReference type="Pfam" id="PF12804"/>
    </source>
</evidence>
<dbReference type="Pfam" id="PF12804">
    <property type="entry name" value="NTP_transf_3"/>
    <property type="match status" value="1"/>
</dbReference>
<keyword evidence="2 8" id="KW-0808">Transferase</keyword>
<feature type="domain" description="MobA-like NTP transferase" evidence="9">
    <location>
        <begin position="8"/>
        <end position="159"/>
    </location>
</feature>
<dbReference type="InterPro" id="IPR029044">
    <property type="entry name" value="Nucleotide-diphossugar_trans"/>
</dbReference>
<comment type="caution">
    <text evidence="10">The sequence shown here is derived from an EMBL/GenBank/DDBJ whole genome shotgun (WGS) entry which is preliminary data.</text>
</comment>
<feature type="binding site" evidence="8">
    <location>
        <position position="96"/>
    </location>
    <ligand>
        <name>Mg(2+)</name>
        <dbReference type="ChEBI" id="CHEBI:18420"/>
    </ligand>
</feature>
<protein>
    <recommendedName>
        <fullName evidence="8">Probable molybdenum cofactor guanylyltransferase</fullName>
        <shortName evidence="8">MoCo guanylyltransferase</shortName>
        <ecNumber evidence="8">2.7.7.77</ecNumber>
    </recommendedName>
    <alternativeName>
        <fullName evidence="8">GTP:molybdopterin guanylyltransferase</fullName>
    </alternativeName>
    <alternativeName>
        <fullName evidence="8">Mo-MPT guanylyltransferase</fullName>
    </alternativeName>
    <alternativeName>
        <fullName evidence="8">Molybdopterin guanylyltransferase</fullName>
    </alternativeName>
    <alternativeName>
        <fullName evidence="8">Molybdopterin-guanine dinucleotide synthase</fullName>
        <shortName evidence="8">MGD synthase</shortName>
    </alternativeName>
</protein>
<dbReference type="EMBL" id="JACRSY010000005">
    <property type="protein sequence ID" value="MBC8578798.1"/>
    <property type="molecule type" value="Genomic_DNA"/>
</dbReference>
<organism evidence="10 11">
    <name type="scientific">Zhenhengia yiwuensis</name>
    <dbReference type="NCBI Taxonomy" id="2763666"/>
    <lineage>
        <taxon>Bacteria</taxon>
        <taxon>Bacillati</taxon>
        <taxon>Bacillota</taxon>
        <taxon>Clostridia</taxon>
        <taxon>Lachnospirales</taxon>
        <taxon>Lachnospiraceae</taxon>
        <taxon>Zhenhengia</taxon>
    </lineage>
</organism>
<accession>A0A926IDK5</accession>
<keyword evidence="11" id="KW-1185">Reference proteome</keyword>
<evidence type="ECO:0000313" key="11">
    <source>
        <dbReference type="Proteomes" id="UP000655830"/>
    </source>
</evidence>
<comment type="function">
    <text evidence="8">Transfers a GMP moiety from GTP to Mo-molybdopterin (Mo-MPT) cofactor (Moco or molybdenum cofactor) to form Mo-molybdopterin guanine dinucleotide (Mo-MGD) cofactor.</text>
</comment>
<dbReference type="GO" id="GO:0005737">
    <property type="term" value="C:cytoplasm"/>
    <property type="evidence" value="ECO:0007669"/>
    <property type="project" value="UniProtKB-SubCell"/>
</dbReference>
<evidence type="ECO:0000256" key="3">
    <source>
        <dbReference type="ARBA" id="ARBA00022723"/>
    </source>
</evidence>
<keyword evidence="3 8" id="KW-0479">Metal-binding</keyword>
<evidence type="ECO:0000313" key="10">
    <source>
        <dbReference type="EMBL" id="MBC8578798.1"/>
    </source>
</evidence>
<feature type="binding site" evidence="8">
    <location>
        <position position="23"/>
    </location>
    <ligand>
        <name>GTP</name>
        <dbReference type="ChEBI" id="CHEBI:37565"/>
    </ligand>
</feature>
<evidence type="ECO:0000256" key="7">
    <source>
        <dbReference type="ARBA" id="ARBA00023150"/>
    </source>
</evidence>
<dbReference type="PANTHER" id="PTHR19136">
    <property type="entry name" value="MOLYBDENUM COFACTOR GUANYLYLTRANSFERASE"/>
    <property type="match status" value="1"/>
</dbReference>
<dbReference type="RefSeq" id="WP_249331883.1">
    <property type="nucleotide sequence ID" value="NZ_JACRSY010000005.1"/>
</dbReference>
<dbReference type="PANTHER" id="PTHR19136:SF81">
    <property type="entry name" value="MOLYBDENUM COFACTOR GUANYLYLTRANSFERASE"/>
    <property type="match status" value="1"/>
</dbReference>
<feature type="binding site" evidence="8">
    <location>
        <position position="96"/>
    </location>
    <ligand>
        <name>GTP</name>
        <dbReference type="ChEBI" id="CHEBI:37565"/>
    </ligand>
</feature>
<comment type="caution">
    <text evidence="8">Lacks conserved residue(s) required for the propagation of feature annotation.</text>
</comment>
<keyword evidence="10" id="KW-0548">Nucleotidyltransferase</keyword>
<comment type="subcellular location">
    <subcellularLocation>
        <location evidence="8">Cytoplasm</location>
    </subcellularLocation>
</comment>
<evidence type="ECO:0000256" key="6">
    <source>
        <dbReference type="ARBA" id="ARBA00023134"/>
    </source>
</evidence>
<dbReference type="SUPFAM" id="SSF53448">
    <property type="entry name" value="Nucleotide-diphospho-sugar transferases"/>
    <property type="match status" value="1"/>
</dbReference>
<sequence>MISNLATLILMGGQNKRMNGQHKAFLKLHEKSFLDQIITSLKSCGPIYLSVNDKSLYSHLPYPLIEDCYKEIGPIGGIYSTLLKVPSNYVFITACDMPFMEAEFVNYLYSQLEPDTSCIVVSDSSGRFYPLGGIYSKTMLPLIKEQIENENYRLGALLKRAGAKIVPLNETPFSEKLLRNINTPKEYEALLEK</sequence>
<dbReference type="GO" id="GO:0061603">
    <property type="term" value="F:molybdenum cofactor guanylyltransferase activity"/>
    <property type="evidence" value="ECO:0007669"/>
    <property type="project" value="UniProtKB-EC"/>
</dbReference>
<dbReference type="GO" id="GO:0046872">
    <property type="term" value="F:metal ion binding"/>
    <property type="evidence" value="ECO:0007669"/>
    <property type="project" value="UniProtKB-KW"/>
</dbReference>
<dbReference type="Proteomes" id="UP000655830">
    <property type="component" value="Unassembled WGS sequence"/>
</dbReference>
<dbReference type="AlphaFoldDB" id="A0A926IDK5"/>
<evidence type="ECO:0000256" key="8">
    <source>
        <dbReference type="HAMAP-Rule" id="MF_00316"/>
    </source>
</evidence>
<evidence type="ECO:0000256" key="2">
    <source>
        <dbReference type="ARBA" id="ARBA00022679"/>
    </source>
</evidence>
<evidence type="ECO:0000256" key="1">
    <source>
        <dbReference type="ARBA" id="ARBA00022490"/>
    </source>
</evidence>
<comment type="similarity">
    <text evidence="8">Belongs to the MobA family.</text>
</comment>
<dbReference type="EC" id="2.7.7.77" evidence="8"/>
<dbReference type="Gene3D" id="3.90.550.10">
    <property type="entry name" value="Spore Coat Polysaccharide Biosynthesis Protein SpsA, Chain A"/>
    <property type="match status" value="1"/>
</dbReference>
<keyword evidence="7 8" id="KW-0501">Molybdenum cofactor biosynthesis</keyword>
<evidence type="ECO:0000256" key="4">
    <source>
        <dbReference type="ARBA" id="ARBA00022741"/>
    </source>
</evidence>
<keyword evidence="5 8" id="KW-0460">Magnesium</keyword>
<dbReference type="CDD" id="cd02503">
    <property type="entry name" value="MobA"/>
    <property type="match status" value="1"/>
</dbReference>
<reference evidence="10" key="1">
    <citation type="submission" date="2020-08" db="EMBL/GenBank/DDBJ databases">
        <title>Genome public.</title>
        <authorList>
            <person name="Liu C."/>
            <person name="Sun Q."/>
        </authorList>
    </citation>
    <scope>NUCLEOTIDE SEQUENCE</scope>
    <source>
        <strain evidence="10">NSJ-12</strain>
    </source>
</reference>
<proteinExistence type="inferred from homology"/>
<keyword evidence="4 8" id="KW-0547">Nucleotide-binding</keyword>
<gene>
    <name evidence="8" type="primary">mobA</name>
    <name evidence="10" type="ORF">H8718_04540</name>
</gene>
<feature type="binding site" evidence="8">
    <location>
        <position position="67"/>
    </location>
    <ligand>
        <name>GTP</name>
        <dbReference type="ChEBI" id="CHEBI:37565"/>
    </ligand>
</feature>
<dbReference type="GO" id="GO:0006777">
    <property type="term" value="P:Mo-molybdopterin cofactor biosynthetic process"/>
    <property type="evidence" value="ECO:0007669"/>
    <property type="project" value="UniProtKB-KW"/>
</dbReference>
<comment type="domain">
    <text evidence="8">The N-terminal domain determines nucleotide recognition and specific binding, while the C-terminal domain determines the specific binding to the target protein.</text>
</comment>
<evidence type="ECO:0000256" key="5">
    <source>
        <dbReference type="ARBA" id="ARBA00022842"/>
    </source>
</evidence>
<dbReference type="InterPro" id="IPR025877">
    <property type="entry name" value="MobA-like_NTP_Trfase"/>
</dbReference>
<keyword evidence="1 8" id="KW-0963">Cytoplasm</keyword>
<name>A0A926IDK5_9FIRM</name>
<dbReference type="InterPro" id="IPR013482">
    <property type="entry name" value="Molybde_CF_guanTrfase"/>
</dbReference>
<feature type="binding site" evidence="8">
    <location>
        <begin position="10"/>
        <end position="12"/>
    </location>
    <ligand>
        <name>GTP</name>
        <dbReference type="ChEBI" id="CHEBI:37565"/>
    </ligand>
</feature>
<comment type="cofactor">
    <cofactor evidence="8">
        <name>Mg(2+)</name>
        <dbReference type="ChEBI" id="CHEBI:18420"/>
    </cofactor>
</comment>
<comment type="catalytic activity">
    <reaction evidence="8">
        <text>Mo-molybdopterin + GTP + H(+) = Mo-molybdopterin guanine dinucleotide + diphosphate</text>
        <dbReference type="Rhea" id="RHEA:34243"/>
        <dbReference type="ChEBI" id="CHEBI:15378"/>
        <dbReference type="ChEBI" id="CHEBI:33019"/>
        <dbReference type="ChEBI" id="CHEBI:37565"/>
        <dbReference type="ChEBI" id="CHEBI:71302"/>
        <dbReference type="ChEBI" id="CHEBI:71310"/>
        <dbReference type="EC" id="2.7.7.77"/>
    </reaction>
</comment>
<dbReference type="HAMAP" id="MF_00316">
    <property type="entry name" value="MobA"/>
    <property type="match status" value="1"/>
</dbReference>
<keyword evidence="6 8" id="KW-0342">GTP-binding</keyword>